<gene>
    <name evidence="2" type="ORF">FO442_01550</name>
</gene>
<evidence type="ECO:0000313" key="2">
    <source>
        <dbReference type="EMBL" id="TSJ47838.1"/>
    </source>
</evidence>
<dbReference type="EMBL" id="VLPL01000001">
    <property type="protein sequence ID" value="TSJ47838.1"/>
    <property type="molecule type" value="Genomic_DNA"/>
</dbReference>
<accession>A0A556N6S4</accession>
<keyword evidence="3" id="KW-1185">Reference proteome</keyword>
<keyword evidence="1" id="KW-0732">Signal</keyword>
<feature type="chain" id="PRO_5021960248" evidence="1">
    <location>
        <begin position="20"/>
        <end position="459"/>
    </location>
</feature>
<name>A0A556N6S4_9FLAO</name>
<dbReference type="AlphaFoldDB" id="A0A556N6S4"/>
<evidence type="ECO:0000313" key="3">
    <source>
        <dbReference type="Proteomes" id="UP000316008"/>
    </source>
</evidence>
<comment type="caution">
    <text evidence="2">The sequence shown here is derived from an EMBL/GenBank/DDBJ whole genome shotgun (WGS) entry which is preliminary data.</text>
</comment>
<evidence type="ECO:0000256" key="1">
    <source>
        <dbReference type="SAM" id="SignalP"/>
    </source>
</evidence>
<dbReference type="Proteomes" id="UP000316008">
    <property type="component" value="Unassembled WGS sequence"/>
</dbReference>
<reference evidence="2 3" key="1">
    <citation type="submission" date="2019-07" db="EMBL/GenBank/DDBJ databases">
        <authorList>
            <person name="Huq M.A."/>
        </authorList>
    </citation>
    <scope>NUCLEOTIDE SEQUENCE [LARGE SCALE GENOMIC DNA]</scope>
    <source>
        <strain evidence="2 3">MAH-3</strain>
    </source>
</reference>
<dbReference type="OrthoDB" id="1466942at2"/>
<protein>
    <submittedName>
        <fullName evidence="2">Uncharacterized protein</fullName>
    </submittedName>
</protein>
<feature type="signal peptide" evidence="1">
    <location>
        <begin position="1"/>
        <end position="19"/>
    </location>
</feature>
<dbReference type="RefSeq" id="WP_144331373.1">
    <property type="nucleotide sequence ID" value="NZ_VLPL01000001.1"/>
</dbReference>
<organism evidence="2 3">
    <name type="scientific">Fluviicola chungangensis</name>
    <dbReference type="NCBI Taxonomy" id="2597671"/>
    <lineage>
        <taxon>Bacteria</taxon>
        <taxon>Pseudomonadati</taxon>
        <taxon>Bacteroidota</taxon>
        <taxon>Flavobacteriia</taxon>
        <taxon>Flavobacteriales</taxon>
        <taxon>Crocinitomicaceae</taxon>
        <taxon>Fluviicola</taxon>
    </lineage>
</organism>
<sequence>MKPILHLVFLILLSSGAFGQTTVRIITRDRSNGDPISRVYIRQYQGDSLVATHYTSLKGIACFQVSTTELTSFELEHIAFNPLEKIPAKIFSGKPSDTLNLPVRMYYSRERLIDEVIIKPIGVPDTVFESTRVSVTDFEFLPDNNLLLLTYPKNLKKGTELVLYDGFNLLGEIPLPEKGQELIRDYRGNPHVLTEKNVYGITQKNRQIQIAQIEKQYYMTYIAPIVDTAFTKYYFSNFNPNYPAFDYFTFDVIDSSYRKIAKVQDDLMMELYRSEFKWVDVRTKLWAKEKENETGVDKEVWVGMYYFTNSIYYKELYAPIFERNDSIFLFDHYKNLLFKYNFQGDLIDSIPIYYHLQPKENGWKKHVIQDYETGEIYMHYEIAGQAQLRHFDTNTGKLSPPVQLQFKYPENIQIKGNSVYYIYRPFESTQKKYLYRERLPFEYKSQKINKGTLVELEKP</sequence>
<proteinExistence type="predicted"/>